<dbReference type="RefSeq" id="WP_131529988.1">
    <property type="nucleotide sequence ID" value="NZ_SJSO01000007.1"/>
</dbReference>
<proteinExistence type="predicted"/>
<gene>
    <name evidence="1" type="ORF">EZ456_10735</name>
</gene>
<dbReference type="Proteomes" id="UP000293925">
    <property type="component" value="Unassembled WGS sequence"/>
</dbReference>
<evidence type="ECO:0000313" key="2">
    <source>
        <dbReference type="Proteomes" id="UP000293925"/>
    </source>
</evidence>
<protein>
    <recommendedName>
        <fullName evidence="3">Alpha-L-fucosidase C-terminal domain-containing protein</fullName>
    </recommendedName>
</protein>
<organism evidence="1 2">
    <name type="scientific">Pedobacter psychrodurus</name>
    <dbReference type="NCBI Taxonomy" id="2530456"/>
    <lineage>
        <taxon>Bacteria</taxon>
        <taxon>Pseudomonadati</taxon>
        <taxon>Bacteroidota</taxon>
        <taxon>Sphingobacteriia</taxon>
        <taxon>Sphingobacteriales</taxon>
        <taxon>Sphingobacteriaceae</taxon>
        <taxon>Pedobacter</taxon>
    </lineage>
</organism>
<sequence>MPIDQRGSAVSAKSKTSIDIRTLEPIMFYSGKQDELQIFLNEAEYGELIIKSLSHDQIQVKAVMLDETGEKLNWKQDYKGLRVSVPETLVTSKKATGRVVKVTF</sequence>
<keyword evidence="2" id="KW-1185">Reference proteome</keyword>
<accession>A0A4R0PZJ5</accession>
<dbReference type="Gene3D" id="2.60.40.1180">
    <property type="entry name" value="Golgi alpha-mannosidase II"/>
    <property type="match status" value="1"/>
</dbReference>
<dbReference type="AlphaFoldDB" id="A0A4R0PZJ5"/>
<evidence type="ECO:0008006" key="3">
    <source>
        <dbReference type="Google" id="ProtNLM"/>
    </source>
</evidence>
<dbReference type="InterPro" id="IPR013780">
    <property type="entry name" value="Glyco_hydro_b"/>
</dbReference>
<dbReference type="EMBL" id="SJSO01000007">
    <property type="protein sequence ID" value="TCD26995.1"/>
    <property type="molecule type" value="Genomic_DNA"/>
</dbReference>
<dbReference type="OrthoDB" id="770063at2"/>
<evidence type="ECO:0000313" key="1">
    <source>
        <dbReference type="EMBL" id="TCD26995.1"/>
    </source>
</evidence>
<reference evidence="1 2" key="1">
    <citation type="submission" date="2019-02" db="EMBL/GenBank/DDBJ databases">
        <title>Pedobacter sp. RP-3-21 sp. nov., isolated from Arctic soil.</title>
        <authorList>
            <person name="Dahal R.H."/>
        </authorList>
    </citation>
    <scope>NUCLEOTIDE SEQUENCE [LARGE SCALE GENOMIC DNA]</scope>
    <source>
        <strain evidence="1 2">RP-3-21</strain>
    </source>
</reference>
<name>A0A4R0PZJ5_9SPHI</name>
<comment type="caution">
    <text evidence="1">The sequence shown here is derived from an EMBL/GenBank/DDBJ whole genome shotgun (WGS) entry which is preliminary data.</text>
</comment>